<feature type="domain" description="Secretion system C-terminal sorting" evidence="1">
    <location>
        <begin position="658"/>
        <end position="732"/>
    </location>
</feature>
<dbReference type="AlphaFoldDB" id="A0AA37SNC2"/>
<dbReference type="SUPFAM" id="SSF63446">
    <property type="entry name" value="Type I dockerin domain"/>
    <property type="match status" value="1"/>
</dbReference>
<sequence>MKTDLQIVIPRTLIVIILAFFTCLNINTAAGENNEDEDVFEIFCPPTKWLNCGEELWDLDWLGNAWYKDYTGTHDAGHAEVKYYLNDCNIGYITRTWKIADYHGYWHKCSQKIYVQGNYFNSSSIKWPSNVELTGCNPGIKPEQLPYGKNMPTWSTNGATCSKIGYSYHDNKYVYGPGCYEIIRTWTIVDCCNFNPWTNQGIWTYNQRIKVTTAYNEPQAWVPEDITVTTTSCEKAWVDVPLFKIEDGCDDQYQITNNSPYSYYGGADASGKYPVGTTKIRYMVKYNCWETKFFYVNVTVKDHSTPTPYCYYGLAVSLMGVDTDGDGVVDDGMREIWASELDAGSNFACNPYASLKISFSSDPYDNVRVFTCEDVGKVELDIWVTASSGQQDYCTTYIKLQNNAANIPNCEALEEAYITGNISSVFGNTESLILDVNSSYEGMTFDTTYSSEVATFVIDSTVNNDGSVSYHYGIDEVEVPTYDTTQVDKDFEVAVTEGEYMLENLDLNEDYELTLYNAAPNTQFIDSMDVYLLAGYLDGQIQLNMYQKLAADLNHDKIIDLQDLAILNDFVNGNTNEEMFNWVTLDPDYSISNNIATDIDEYPTSKMVEIKNRNAVGVDLMIFQMGDLTDKTNLEDLFGTQKVALRSNSTFELASLAPNPFKNETHFNFNNDKSQNITIEIYSLNGAKVYTNTRNYNKGVHAIKIDRSIIDATGVYFYQLKTETESFQGKLIRIN</sequence>
<dbReference type="Pfam" id="PF18962">
    <property type="entry name" value="Por_Secre_tail"/>
    <property type="match status" value="1"/>
</dbReference>
<organism evidence="2 3">
    <name type="scientific">Portibacter lacus</name>
    <dbReference type="NCBI Taxonomy" id="1099794"/>
    <lineage>
        <taxon>Bacteria</taxon>
        <taxon>Pseudomonadati</taxon>
        <taxon>Bacteroidota</taxon>
        <taxon>Saprospiria</taxon>
        <taxon>Saprospirales</taxon>
        <taxon>Haliscomenobacteraceae</taxon>
        <taxon>Portibacter</taxon>
    </lineage>
</organism>
<dbReference type="EMBL" id="BSOH01000007">
    <property type="protein sequence ID" value="GLR16639.1"/>
    <property type="molecule type" value="Genomic_DNA"/>
</dbReference>
<dbReference type="Proteomes" id="UP001156666">
    <property type="component" value="Unassembled WGS sequence"/>
</dbReference>
<dbReference type="RefSeq" id="WP_235291169.1">
    <property type="nucleotide sequence ID" value="NZ_BSOH01000007.1"/>
</dbReference>
<accession>A0AA37SNC2</accession>
<dbReference type="GO" id="GO:0000272">
    <property type="term" value="P:polysaccharide catabolic process"/>
    <property type="evidence" value="ECO:0007669"/>
    <property type="project" value="InterPro"/>
</dbReference>
<reference evidence="2" key="1">
    <citation type="journal article" date="2014" name="Int. J. Syst. Evol. Microbiol.">
        <title>Complete genome sequence of Corynebacterium casei LMG S-19264T (=DSM 44701T), isolated from a smear-ripened cheese.</title>
        <authorList>
            <consortium name="US DOE Joint Genome Institute (JGI-PGF)"/>
            <person name="Walter F."/>
            <person name="Albersmeier A."/>
            <person name="Kalinowski J."/>
            <person name="Ruckert C."/>
        </authorList>
    </citation>
    <scope>NUCLEOTIDE SEQUENCE</scope>
    <source>
        <strain evidence="2">NBRC 108769</strain>
    </source>
</reference>
<dbReference type="CDD" id="cd14256">
    <property type="entry name" value="Dockerin_I"/>
    <property type="match status" value="1"/>
</dbReference>
<dbReference type="InterPro" id="IPR026444">
    <property type="entry name" value="Secre_tail"/>
</dbReference>
<dbReference type="Gene3D" id="1.10.1330.10">
    <property type="entry name" value="Dockerin domain"/>
    <property type="match status" value="1"/>
</dbReference>
<evidence type="ECO:0000313" key="2">
    <source>
        <dbReference type="EMBL" id="GLR16639.1"/>
    </source>
</evidence>
<reference evidence="2" key="2">
    <citation type="submission" date="2023-01" db="EMBL/GenBank/DDBJ databases">
        <title>Draft genome sequence of Portibacter lacus strain NBRC 108769.</title>
        <authorList>
            <person name="Sun Q."/>
            <person name="Mori K."/>
        </authorList>
    </citation>
    <scope>NUCLEOTIDE SEQUENCE</scope>
    <source>
        <strain evidence="2">NBRC 108769</strain>
    </source>
</reference>
<comment type="caution">
    <text evidence="2">The sequence shown here is derived from an EMBL/GenBank/DDBJ whole genome shotgun (WGS) entry which is preliminary data.</text>
</comment>
<proteinExistence type="predicted"/>
<name>A0AA37SNC2_9BACT</name>
<evidence type="ECO:0000259" key="1">
    <source>
        <dbReference type="Pfam" id="PF18962"/>
    </source>
</evidence>
<keyword evidence="3" id="KW-1185">Reference proteome</keyword>
<dbReference type="InterPro" id="IPR036439">
    <property type="entry name" value="Dockerin_dom_sf"/>
</dbReference>
<evidence type="ECO:0000313" key="3">
    <source>
        <dbReference type="Proteomes" id="UP001156666"/>
    </source>
</evidence>
<dbReference type="NCBIfam" id="TIGR04183">
    <property type="entry name" value="Por_Secre_tail"/>
    <property type="match status" value="1"/>
</dbReference>
<protein>
    <recommendedName>
        <fullName evidence="1">Secretion system C-terminal sorting domain-containing protein</fullName>
    </recommendedName>
</protein>
<gene>
    <name evidence="2" type="ORF">GCM10007940_12540</name>
</gene>